<dbReference type="PANTHER" id="PTHR43441">
    <property type="entry name" value="RIBOSOMAL-PROTEIN-SERINE ACETYLTRANSFERASE"/>
    <property type="match status" value="1"/>
</dbReference>
<keyword evidence="3" id="KW-1185">Reference proteome</keyword>
<feature type="domain" description="N-acetyltransferase" evidence="1">
    <location>
        <begin position="50"/>
        <end position="164"/>
    </location>
</feature>
<proteinExistence type="predicted"/>
<evidence type="ECO:0000313" key="2">
    <source>
        <dbReference type="EMBL" id="SOE16427.1"/>
    </source>
</evidence>
<dbReference type="InterPro" id="IPR051908">
    <property type="entry name" value="Ribosomal_N-acetyltransferase"/>
</dbReference>
<dbReference type="FunFam" id="3.40.630.30:FF:000047">
    <property type="entry name" value="Acetyltransferase, GNAT family"/>
    <property type="match status" value="1"/>
</dbReference>
<sequence length="226" mass="25784">MRDLSEWTGRPAPQGFSATGRYVMIEPYQRAVHENSLWNALGGAGVSKLIRYFPNGPYETSSEFCDWLDQAQQEQGSVTCVFRSRVSGDIVGMATLMRPDPANGVVEVGAVAHGVAMKRSPMSTEAHYLMARHVFEELDYRRYEWKCHNENGPSKITATRLGFQFEGVFRQHIVSKGSNRDTAWFSMIDGEWPMLKQAFEAWLDPANFERDGRQKRRLEELRDARA</sequence>
<organism evidence="2 3">
    <name type="scientific">Hoeflea halophila</name>
    <dbReference type="NCBI Taxonomy" id="714899"/>
    <lineage>
        <taxon>Bacteria</taxon>
        <taxon>Pseudomonadati</taxon>
        <taxon>Pseudomonadota</taxon>
        <taxon>Alphaproteobacteria</taxon>
        <taxon>Hyphomicrobiales</taxon>
        <taxon>Rhizobiaceae</taxon>
        <taxon>Hoeflea</taxon>
    </lineage>
</organism>
<evidence type="ECO:0000259" key="1">
    <source>
        <dbReference type="Pfam" id="PF13302"/>
    </source>
</evidence>
<dbReference type="GO" id="GO:0008999">
    <property type="term" value="F:protein-N-terminal-alanine acetyltransferase activity"/>
    <property type="evidence" value="ECO:0007669"/>
    <property type="project" value="TreeGrafter"/>
</dbReference>
<protein>
    <submittedName>
        <fullName evidence="2">RimJ/RimL family protein N-acetyltransferase</fullName>
    </submittedName>
</protein>
<dbReference type="InterPro" id="IPR000182">
    <property type="entry name" value="GNAT_dom"/>
</dbReference>
<dbReference type="PANTHER" id="PTHR43441:SF2">
    <property type="entry name" value="FAMILY ACETYLTRANSFERASE, PUTATIVE (AFU_ORTHOLOGUE AFUA_7G00850)-RELATED"/>
    <property type="match status" value="1"/>
</dbReference>
<dbReference type="OrthoDB" id="5295305at2"/>
<dbReference type="EMBL" id="OCPC01000001">
    <property type="protein sequence ID" value="SOE16427.1"/>
    <property type="molecule type" value="Genomic_DNA"/>
</dbReference>
<evidence type="ECO:0000313" key="3">
    <source>
        <dbReference type="Proteomes" id="UP000219465"/>
    </source>
</evidence>
<dbReference type="Proteomes" id="UP000219465">
    <property type="component" value="Unassembled WGS sequence"/>
</dbReference>
<dbReference type="Gene3D" id="3.40.630.30">
    <property type="match status" value="1"/>
</dbReference>
<dbReference type="InterPro" id="IPR016181">
    <property type="entry name" value="Acyl_CoA_acyltransferase"/>
</dbReference>
<accession>A0A286I8V8</accession>
<dbReference type="AlphaFoldDB" id="A0A286I8V8"/>
<dbReference type="SUPFAM" id="SSF55729">
    <property type="entry name" value="Acyl-CoA N-acyltransferases (Nat)"/>
    <property type="match status" value="1"/>
</dbReference>
<name>A0A286I8V8_9HYPH</name>
<dbReference type="RefSeq" id="WP_097106564.1">
    <property type="nucleotide sequence ID" value="NZ_OCPC01000001.1"/>
</dbReference>
<dbReference type="Pfam" id="PF13302">
    <property type="entry name" value="Acetyltransf_3"/>
    <property type="match status" value="1"/>
</dbReference>
<gene>
    <name evidence="2" type="ORF">SAMN05877838_1295</name>
</gene>
<keyword evidence="2" id="KW-0808">Transferase</keyword>
<reference evidence="3" key="1">
    <citation type="submission" date="2017-08" db="EMBL/GenBank/DDBJ databases">
        <authorList>
            <person name="Varghese N."/>
            <person name="Submissions S."/>
        </authorList>
    </citation>
    <scope>NUCLEOTIDE SEQUENCE [LARGE SCALE GENOMIC DNA]</scope>
    <source>
        <strain evidence="3">KCTC 23107</strain>
    </source>
</reference>
<dbReference type="GO" id="GO:1990189">
    <property type="term" value="F:protein N-terminal-serine acetyltransferase activity"/>
    <property type="evidence" value="ECO:0007669"/>
    <property type="project" value="TreeGrafter"/>
</dbReference>